<dbReference type="PANTHER" id="PTHR47326">
    <property type="entry name" value="TRANSPOSABLE ELEMENT TC3 TRANSPOSASE-LIKE PROTEIN"/>
    <property type="match status" value="1"/>
</dbReference>
<name>A0A4Y2IA54_ARAVE</name>
<evidence type="ECO:0000313" key="3">
    <source>
        <dbReference type="Proteomes" id="UP000499080"/>
    </source>
</evidence>
<sequence length="147" mass="16860">MKSSKRFYSASDPRESSLSGVTGPANTRDTAIPRATAEKERDSPTFNVFCGISLDKMFGRFLFKESTLTGITYLDMIQICFFPRLEEEAGDFIFHRIGAPSHWLLFVREYLNDKSPQRFTDHSTDLNLVSNHFFPKKRFFSLGLSKT</sequence>
<dbReference type="Proteomes" id="UP000499080">
    <property type="component" value="Unassembled WGS sequence"/>
</dbReference>
<feature type="compositionally biased region" description="Polar residues" evidence="1">
    <location>
        <begin position="16"/>
        <end position="29"/>
    </location>
</feature>
<dbReference type="PANTHER" id="PTHR47326:SF1">
    <property type="entry name" value="HTH PSQ-TYPE DOMAIN-CONTAINING PROTEIN"/>
    <property type="match status" value="1"/>
</dbReference>
<dbReference type="EMBL" id="BGPR01002494">
    <property type="protein sequence ID" value="GBM74390.1"/>
    <property type="molecule type" value="Genomic_DNA"/>
</dbReference>
<proteinExistence type="predicted"/>
<reference evidence="2 3" key="1">
    <citation type="journal article" date="2019" name="Sci. Rep.">
        <title>Orb-weaving spider Araneus ventricosus genome elucidates the spidroin gene catalogue.</title>
        <authorList>
            <person name="Kono N."/>
            <person name="Nakamura H."/>
            <person name="Ohtoshi R."/>
            <person name="Moran D.A.P."/>
            <person name="Shinohara A."/>
            <person name="Yoshida Y."/>
            <person name="Fujiwara M."/>
            <person name="Mori M."/>
            <person name="Tomita M."/>
            <person name="Arakawa K."/>
        </authorList>
    </citation>
    <scope>NUCLEOTIDE SEQUENCE [LARGE SCALE GENOMIC DNA]</scope>
</reference>
<comment type="caution">
    <text evidence="2">The sequence shown here is derived from an EMBL/GenBank/DDBJ whole genome shotgun (WGS) entry which is preliminary data.</text>
</comment>
<gene>
    <name evidence="2" type="ORF">AVEN_203853_1</name>
</gene>
<evidence type="ECO:0000256" key="1">
    <source>
        <dbReference type="SAM" id="MobiDB-lite"/>
    </source>
</evidence>
<dbReference type="InterPro" id="IPR036397">
    <property type="entry name" value="RNaseH_sf"/>
</dbReference>
<feature type="region of interest" description="Disordered" evidence="1">
    <location>
        <begin position="1"/>
        <end position="39"/>
    </location>
</feature>
<organism evidence="2 3">
    <name type="scientific">Araneus ventricosus</name>
    <name type="common">Orbweaver spider</name>
    <name type="synonym">Epeira ventricosa</name>
    <dbReference type="NCBI Taxonomy" id="182803"/>
    <lineage>
        <taxon>Eukaryota</taxon>
        <taxon>Metazoa</taxon>
        <taxon>Ecdysozoa</taxon>
        <taxon>Arthropoda</taxon>
        <taxon>Chelicerata</taxon>
        <taxon>Arachnida</taxon>
        <taxon>Araneae</taxon>
        <taxon>Araneomorphae</taxon>
        <taxon>Entelegynae</taxon>
        <taxon>Araneoidea</taxon>
        <taxon>Araneidae</taxon>
        <taxon>Araneus</taxon>
    </lineage>
</organism>
<protein>
    <submittedName>
        <fullName evidence="2">Uncharacterized protein</fullName>
    </submittedName>
</protein>
<dbReference type="GO" id="GO:0003676">
    <property type="term" value="F:nucleic acid binding"/>
    <property type="evidence" value="ECO:0007669"/>
    <property type="project" value="InterPro"/>
</dbReference>
<keyword evidence="3" id="KW-1185">Reference proteome</keyword>
<accession>A0A4Y2IA54</accession>
<dbReference type="Gene3D" id="3.30.420.10">
    <property type="entry name" value="Ribonuclease H-like superfamily/Ribonuclease H"/>
    <property type="match status" value="1"/>
</dbReference>
<evidence type="ECO:0000313" key="2">
    <source>
        <dbReference type="EMBL" id="GBM74390.1"/>
    </source>
</evidence>
<dbReference type="AlphaFoldDB" id="A0A4Y2IA54"/>